<evidence type="ECO:0000256" key="1">
    <source>
        <dbReference type="SAM" id="SignalP"/>
    </source>
</evidence>
<sequence>MKALLTFGLFALPALALIPTGAIAQFGLPVEVPKAPEATQIKPRGLPVPTATDLVNPSPPITTSLAKAYPEVVLFDDWQPQDMQPLTDLSQDAEGNFQLKPGLYTLEVESYSLQVGSYGPGKRSGYLPASLVENNRALIGRMLQQAAKWPDIPQAQIQTLIWAILSRAEMKGLSKELQATAKQLLTPEEIKTLNQQALGLIPADQKEAIFTNVPAAALTTVKAEASMRVALDQKKSYGDLAKIAVQSGNPKTDAKDRTVPQGRWSYHPNGFFIRYLPAGYSRTEIQIAVPEKYQVQRDTMGRIVAIADTAGNRIETDYDDTVTPLAIPDDPNLVGYAFSEIRFIRTTSKTAPPEKVTLANMGWTLMQKASSQSLSLPTQPRQMASQPFLIAQASPSKATDLEDSTDLKKTTPSFEGWKKRYKQTEDYQDVIAEYLKRWQTAKPKVQQLADLFHYADAIAAATDDKEWKQYKWLKEHQAAILKALQSETALLEASGQSPTLTFNPAQTTAVAAQKERQILGLSNRPYKP</sequence>
<reference evidence="2 3" key="1">
    <citation type="journal article" date="2008" name="Proc. Natl. Acad. Sci. U.S.A.">
        <title>Niche adaptation and genome expansion in the chlorophyll d-producing cyanobacterium Acaryochloris marina.</title>
        <authorList>
            <person name="Swingley W.D."/>
            <person name="Chen M."/>
            <person name="Cheung P.C."/>
            <person name="Conrad A.L."/>
            <person name="Dejesa L.C."/>
            <person name="Hao J."/>
            <person name="Honchak B.M."/>
            <person name="Karbach L.E."/>
            <person name="Kurdoglu A."/>
            <person name="Lahiri S."/>
            <person name="Mastrian S.D."/>
            <person name="Miyashita H."/>
            <person name="Page L."/>
            <person name="Ramakrishna P."/>
            <person name="Satoh S."/>
            <person name="Sattley W.M."/>
            <person name="Shimada Y."/>
            <person name="Taylor H.L."/>
            <person name="Tomo T."/>
            <person name="Tsuchiya T."/>
            <person name="Wang Z.T."/>
            <person name="Raymond J."/>
            <person name="Mimuro M."/>
            <person name="Blankenship R.E."/>
            <person name="Touchman J.W."/>
        </authorList>
    </citation>
    <scope>NUCLEOTIDE SEQUENCE [LARGE SCALE GENOMIC DNA]</scope>
    <source>
        <strain evidence="3">MBIC 11017</strain>
    </source>
</reference>
<proteinExistence type="predicted"/>
<feature type="signal peptide" evidence="1">
    <location>
        <begin position="1"/>
        <end position="24"/>
    </location>
</feature>
<keyword evidence="3" id="KW-1185">Reference proteome</keyword>
<dbReference type="KEGG" id="amr:AM1_3156"/>
<evidence type="ECO:0000313" key="2">
    <source>
        <dbReference type="EMBL" id="ABW28152.1"/>
    </source>
</evidence>
<name>B0CEP7_ACAM1</name>
<organism evidence="2 3">
    <name type="scientific">Acaryochloris marina (strain MBIC 11017)</name>
    <dbReference type="NCBI Taxonomy" id="329726"/>
    <lineage>
        <taxon>Bacteria</taxon>
        <taxon>Bacillati</taxon>
        <taxon>Cyanobacteriota</taxon>
        <taxon>Cyanophyceae</taxon>
        <taxon>Acaryochloridales</taxon>
        <taxon>Acaryochloridaceae</taxon>
        <taxon>Acaryochloris</taxon>
    </lineage>
</organism>
<accession>B0CEP7</accession>
<dbReference type="EMBL" id="CP000828">
    <property type="protein sequence ID" value="ABW28152.1"/>
    <property type="molecule type" value="Genomic_DNA"/>
</dbReference>
<gene>
    <name evidence="2" type="ordered locus">AM1_3156</name>
</gene>
<dbReference type="Proteomes" id="UP000000268">
    <property type="component" value="Chromosome"/>
</dbReference>
<feature type="chain" id="PRO_5002748104" evidence="1">
    <location>
        <begin position="25"/>
        <end position="528"/>
    </location>
</feature>
<keyword evidence="1" id="KW-0732">Signal</keyword>
<dbReference type="RefSeq" id="WP_012163576.1">
    <property type="nucleotide sequence ID" value="NC_009925.1"/>
</dbReference>
<dbReference type="AlphaFoldDB" id="B0CEP7"/>
<dbReference type="HOGENOM" id="CLU_515479_0_0_3"/>
<dbReference type="eggNOG" id="ENOG502ZA27">
    <property type="taxonomic scope" value="Bacteria"/>
</dbReference>
<protein>
    <submittedName>
        <fullName evidence="2">Uncharacterized protein</fullName>
    </submittedName>
</protein>
<evidence type="ECO:0000313" key="3">
    <source>
        <dbReference type="Proteomes" id="UP000000268"/>
    </source>
</evidence>